<feature type="domain" description="Fungal-type protein kinase" evidence="2">
    <location>
        <begin position="168"/>
        <end position="391"/>
    </location>
</feature>
<proteinExistence type="predicted"/>
<gene>
    <name evidence="3" type="ORF">SCP_0309530</name>
</gene>
<dbReference type="Gene3D" id="1.10.510.10">
    <property type="entry name" value="Transferase(Phosphotransferase) domain 1"/>
    <property type="match status" value="1"/>
</dbReference>
<feature type="region of interest" description="Disordered" evidence="1">
    <location>
        <begin position="712"/>
        <end position="765"/>
    </location>
</feature>
<protein>
    <recommendedName>
        <fullName evidence="2">Fungal-type protein kinase domain-containing protein</fullName>
    </recommendedName>
</protein>
<reference evidence="3 4" key="1">
    <citation type="journal article" date="2018" name="Sci. Rep.">
        <title>Genome sequence of the cauliflower mushroom Sparassis crispa (Hanabiratake) and its association with beneficial usage.</title>
        <authorList>
            <person name="Kiyama R."/>
            <person name="Furutani Y."/>
            <person name="Kawaguchi K."/>
            <person name="Nakanishi T."/>
        </authorList>
    </citation>
    <scope>NUCLEOTIDE SEQUENCE [LARGE SCALE GENOMIC DNA]</scope>
</reference>
<dbReference type="PANTHER" id="PTHR38248">
    <property type="entry name" value="FUNK1 6"/>
    <property type="match status" value="1"/>
</dbReference>
<dbReference type="GO" id="GO:0004672">
    <property type="term" value="F:protein kinase activity"/>
    <property type="evidence" value="ECO:0007669"/>
    <property type="project" value="InterPro"/>
</dbReference>
<evidence type="ECO:0000313" key="3">
    <source>
        <dbReference type="EMBL" id="GBE81226.1"/>
    </source>
</evidence>
<sequence>MHDHIVEVDFEEFMQEFVPGPNPSDEERAKFKSFECVKLDGLEVDMYPGLCEVFQSVLDIVPDGGLTARDTGEYPDMTGTEDARDKNITRFDIGIYPTTEAAKAAYDIPRKQLKRGKSSASRKYYMSRVSWAWTCVPIEVKNDYQKSAFEFKDPEKYFLRTDAADGFETLGQITEYAAQVLLRQHRLFCFMVFICKSHARLIRWDRTGAVASEGFNYIEDAEKLHNFMYRLGKMNDVQRGYDPTAVLATPDEVEAMRRCEKRLNDYHKGCLKDAMSDGWPIYKIEFKPGDVVDVSGKTASSSRSRYYLIGRARSSSYSLTGRATRGYVAYDMTTERLAFLKDTWRPDSANVHPEREVYERLYRSGVQKHVATLICGGDVDLNPQKTRTQEFNDDLMGRIHYRIVVKEVGRPLEDYANVREMIIVICHAIRAHHDAWIRAEILHRDVSIGNVLMDQDPDAQGYLTGTQPCLGFLNDWDLSKYKEDLDGSSGQKGRSGTWQFMSALLLKYPYKRPEVSDDLESFVHLVRWLALKYHPHSLSGSALLQQHVEITYDSCVRTQSGHYVGGHEKFLHLKGGMLPFAVSGNPALTNLLNSLAQLCHEHYSAVDIDALESLAPKKSTGTALQPESFTYEGEMPEGFSDDHLKRFPKADVKQSTSPAKGALLLADHSAILLIFNDVYAQNGPVWISDKQENQFILFDDKKSLQCSTSLLGSKRRSEESIDEPRKRLKTRGRQSRVAGPSRSKGSGSTRLPSLLHSIQEALSSD</sequence>
<evidence type="ECO:0000259" key="2">
    <source>
        <dbReference type="Pfam" id="PF17667"/>
    </source>
</evidence>
<dbReference type="InterPro" id="IPR040976">
    <property type="entry name" value="Pkinase_fungal"/>
</dbReference>
<dbReference type="Pfam" id="PF17667">
    <property type="entry name" value="Pkinase_fungal"/>
    <property type="match status" value="2"/>
</dbReference>
<comment type="caution">
    <text evidence="3">The sequence shown here is derived from an EMBL/GenBank/DDBJ whole genome shotgun (WGS) entry which is preliminary data.</text>
</comment>
<dbReference type="RefSeq" id="XP_027612139.1">
    <property type="nucleotide sequence ID" value="XM_027756338.1"/>
</dbReference>
<evidence type="ECO:0000256" key="1">
    <source>
        <dbReference type="SAM" id="MobiDB-lite"/>
    </source>
</evidence>
<dbReference type="GeneID" id="38778143"/>
<keyword evidence="4" id="KW-1185">Reference proteome</keyword>
<feature type="compositionally biased region" description="Basic and acidic residues" evidence="1">
    <location>
        <begin position="715"/>
        <end position="725"/>
    </location>
</feature>
<dbReference type="OrthoDB" id="2802734at2759"/>
<dbReference type="PROSITE" id="PS00109">
    <property type="entry name" value="PROTEIN_KINASE_TYR"/>
    <property type="match status" value="1"/>
</dbReference>
<dbReference type="InterPro" id="IPR011009">
    <property type="entry name" value="Kinase-like_dom_sf"/>
</dbReference>
<feature type="domain" description="Fungal-type protein kinase" evidence="2">
    <location>
        <begin position="395"/>
        <end position="529"/>
    </location>
</feature>
<dbReference type="InterPro" id="IPR008266">
    <property type="entry name" value="Tyr_kinase_AS"/>
</dbReference>
<dbReference type="SUPFAM" id="SSF56112">
    <property type="entry name" value="Protein kinase-like (PK-like)"/>
    <property type="match status" value="1"/>
</dbReference>
<dbReference type="Proteomes" id="UP000287166">
    <property type="component" value="Unassembled WGS sequence"/>
</dbReference>
<dbReference type="AlphaFoldDB" id="A0A401GGB5"/>
<evidence type="ECO:0000313" key="4">
    <source>
        <dbReference type="Proteomes" id="UP000287166"/>
    </source>
</evidence>
<dbReference type="EMBL" id="BFAD01000003">
    <property type="protein sequence ID" value="GBE81226.1"/>
    <property type="molecule type" value="Genomic_DNA"/>
</dbReference>
<dbReference type="PANTHER" id="PTHR38248:SF2">
    <property type="entry name" value="FUNK1 11"/>
    <property type="match status" value="1"/>
</dbReference>
<name>A0A401GGB5_9APHY</name>
<organism evidence="3 4">
    <name type="scientific">Sparassis crispa</name>
    <dbReference type="NCBI Taxonomy" id="139825"/>
    <lineage>
        <taxon>Eukaryota</taxon>
        <taxon>Fungi</taxon>
        <taxon>Dikarya</taxon>
        <taxon>Basidiomycota</taxon>
        <taxon>Agaricomycotina</taxon>
        <taxon>Agaricomycetes</taxon>
        <taxon>Polyporales</taxon>
        <taxon>Sparassidaceae</taxon>
        <taxon>Sparassis</taxon>
    </lineage>
</organism>
<accession>A0A401GGB5</accession>
<dbReference type="InParanoid" id="A0A401GGB5"/>